<dbReference type="PANTHER" id="PTHR31605">
    <property type="entry name" value="GLYCEROL-3-PHOSPHATE O-ACYLTRANSFERASE 1"/>
    <property type="match status" value="1"/>
</dbReference>
<keyword evidence="1" id="KW-0472">Membrane</keyword>
<feature type="domain" description="Phospholipid/glycerol acyltransferase" evidence="2">
    <location>
        <begin position="38"/>
        <end position="165"/>
    </location>
</feature>
<keyword evidence="4" id="KW-1185">Reference proteome</keyword>
<evidence type="ECO:0000313" key="3">
    <source>
        <dbReference type="EMBL" id="MFD2823955.1"/>
    </source>
</evidence>
<keyword evidence="1" id="KW-0812">Transmembrane</keyword>
<name>A0ABW5WPU9_9FLAO</name>
<accession>A0ABW5WPU9</accession>
<reference evidence="4" key="1">
    <citation type="journal article" date="2019" name="Int. J. Syst. Evol. Microbiol.">
        <title>The Global Catalogue of Microorganisms (GCM) 10K type strain sequencing project: providing services to taxonomists for standard genome sequencing and annotation.</title>
        <authorList>
            <consortium name="The Broad Institute Genomics Platform"/>
            <consortium name="The Broad Institute Genome Sequencing Center for Infectious Disease"/>
            <person name="Wu L."/>
            <person name="Ma J."/>
        </authorList>
    </citation>
    <scope>NUCLEOTIDE SEQUENCE [LARGE SCALE GENOMIC DNA]</scope>
    <source>
        <strain evidence="4">KCTC 32141</strain>
    </source>
</reference>
<keyword evidence="3" id="KW-0012">Acyltransferase</keyword>
<dbReference type="PANTHER" id="PTHR31605:SF0">
    <property type="entry name" value="GLYCEROL-3-PHOSPHATE O-ACYLTRANSFERASE 1"/>
    <property type="match status" value="1"/>
</dbReference>
<evidence type="ECO:0000259" key="2">
    <source>
        <dbReference type="SMART" id="SM00563"/>
    </source>
</evidence>
<dbReference type="SUPFAM" id="SSF69593">
    <property type="entry name" value="Glycerol-3-phosphate (1)-acyltransferase"/>
    <property type="match status" value="1"/>
</dbReference>
<evidence type="ECO:0000313" key="4">
    <source>
        <dbReference type="Proteomes" id="UP001597533"/>
    </source>
</evidence>
<gene>
    <name evidence="3" type="ORF">ACFS5M_09755</name>
</gene>
<dbReference type="Pfam" id="PF01553">
    <property type="entry name" value="Acyltransferase"/>
    <property type="match status" value="1"/>
</dbReference>
<dbReference type="Proteomes" id="UP001597533">
    <property type="component" value="Unassembled WGS sequence"/>
</dbReference>
<organism evidence="3 4">
    <name type="scientific">Lacinutrix iliipiscaria</name>
    <dbReference type="NCBI Taxonomy" id="1230532"/>
    <lineage>
        <taxon>Bacteria</taxon>
        <taxon>Pseudomonadati</taxon>
        <taxon>Bacteroidota</taxon>
        <taxon>Flavobacteriia</taxon>
        <taxon>Flavobacteriales</taxon>
        <taxon>Flavobacteriaceae</taxon>
        <taxon>Lacinutrix</taxon>
    </lineage>
</organism>
<evidence type="ECO:0000256" key="1">
    <source>
        <dbReference type="SAM" id="Phobius"/>
    </source>
</evidence>
<protein>
    <submittedName>
        <fullName evidence="3">Lysophospholipid acyltransferase family protein</fullName>
        <ecNumber evidence="3">2.3.1.-</ecNumber>
    </submittedName>
</protein>
<feature type="transmembrane region" description="Helical" evidence="1">
    <location>
        <begin position="264"/>
        <end position="283"/>
    </location>
</feature>
<dbReference type="InterPro" id="IPR052744">
    <property type="entry name" value="GPAT/DAPAT"/>
</dbReference>
<dbReference type="GO" id="GO:0016746">
    <property type="term" value="F:acyltransferase activity"/>
    <property type="evidence" value="ECO:0007669"/>
    <property type="project" value="UniProtKB-KW"/>
</dbReference>
<keyword evidence="1" id="KW-1133">Transmembrane helix</keyword>
<dbReference type="CDD" id="cd07992">
    <property type="entry name" value="LPLAT_AAK14816-like"/>
    <property type="match status" value="1"/>
</dbReference>
<feature type="transmembrane region" description="Helical" evidence="1">
    <location>
        <begin position="323"/>
        <end position="341"/>
    </location>
</feature>
<proteinExistence type="predicted"/>
<feature type="transmembrane region" description="Helical" evidence="1">
    <location>
        <begin position="295"/>
        <end position="317"/>
    </location>
</feature>
<dbReference type="EMBL" id="JBHUOV010000005">
    <property type="protein sequence ID" value="MFD2823955.1"/>
    <property type="molecule type" value="Genomic_DNA"/>
</dbReference>
<dbReference type="SMART" id="SM00563">
    <property type="entry name" value="PlsC"/>
    <property type="match status" value="1"/>
</dbReference>
<dbReference type="RefSeq" id="WP_221267594.1">
    <property type="nucleotide sequence ID" value="NZ_JBHUOV010000005.1"/>
</dbReference>
<sequence length="344" mass="40105">MKYLWLHSIRTYIRFGLFCYYKSFRVYNTQHVPKNKPVLFLANHQNALIDPLLIATKSGRFSYFLTRASVFKKPLVSKFLHSLQMLPVYRIRDGWSNISNNNSIFSTCTELLHQHKAIVIFPEGSHHINKTVRPLSKGFTRIVFETLEKYPDIDLQLIPVGINFKQSEAFVDRTALFFGKPLDAKAYLQKDRNKAVIALKQDVQEAISKLTTHIPNDNYEETFKKLEQHHVDYLNPEAVNTCIQTNFETCKVGVKPKFNPFKPLVKYILLINFILPFLIWRHVIIPKIKEIEFKATFRFAIYVTLFPIWFFAITLILGAFFGWQVALGYALSITVLSLLYVKVF</sequence>
<dbReference type="EC" id="2.3.1.-" evidence="3"/>
<keyword evidence="3" id="KW-0808">Transferase</keyword>
<comment type="caution">
    <text evidence="3">The sequence shown here is derived from an EMBL/GenBank/DDBJ whole genome shotgun (WGS) entry which is preliminary data.</text>
</comment>
<dbReference type="InterPro" id="IPR002123">
    <property type="entry name" value="Plipid/glycerol_acylTrfase"/>
</dbReference>